<evidence type="ECO:0000313" key="2">
    <source>
        <dbReference type="Proteomes" id="UP000275078"/>
    </source>
</evidence>
<accession>A0A3N4H9A9</accession>
<evidence type="ECO:0000313" key="1">
    <source>
        <dbReference type="EMBL" id="RPA70587.1"/>
    </source>
</evidence>
<sequence>EKTVLISMRPDGTHDVHLVGDGIFEKFPLSFADVKTILHDIVSSLDEKRLVRDDGVTLSRLGESLQARAKNLVLLSICYIMHSHISYSVNPPVYTKKNETSHSRPKPILSYLYDVDEKCALYLDDVPVLDRLEKCAFVFPPSTVVVGGKRKGRKRVAVSAVGGSAAKVAKQSEVYIEGADPF</sequence>
<keyword evidence="2" id="KW-1185">Reference proteome</keyword>
<dbReference type="EMBL" id="ML120230">
    <property type="protein sequence ID" value="RPA70587.1"/>
    <property type="molecule type" value="Genomic_DNA"/>
</dbReference>
<dbReference type="AlphaFoldDB" id="A0A3N4H9A9"/>
<proteinExistence type="predicted"/>
<reference evidence="1 2" key="1">
    <citation type="journal article" date="2018" name="Nat. Ecol. Evol.">
        <title>Pezizomycetes genomes reveal the molecular basis of ectomycorrhizal truffle lifestyle.</title>
        <authorList>
            <person name="Murat C."/>
            <person name="Payen T."/>
            <person name="Noel B."/>
            <person name="Kuo A."/>
            <person name="Morin E."/>
            <person name="Chen J."/>
            <person name="Kohler A."/>
            <person name="Krizsan K."/>
            <person name="Balestrini R."/>
            <person name="Da Silva C."/>
            <person name="Montanini B."/>
            <person name="Hainaut M."/>
            <person name="Levati E."/>
            <person name="Barry K.W."/>
            <person name="Belfiori B."/>
            <person name="Cichocki N."/>
            <person name="Clum A."/>
            <person name="Dockter R.B."/>
            <person name="Fauchery L."/>
            <person name="Guy J."/>
            <person name="Iotti M."/>
            <person name="Le Tacon F."/>
            <person name="Lindquist E.A."/>
            <person name="Lipzen A."/>
            <person name="Malagnac F."/>
            <person name="Mello A."/>
            <person name="Molinier V."/>
            <person name="Miyauchi S."/>
            <person name="Poulain J."/>
            <person name="Riccioni C."/>
            <person name="Rubini A."/>
            <person name="Sitrit Y."/>
            <person name="Splivallo R."/>
            <person name="Traeger S."/>
            <person name="Wang M."/>
            <person name="Zifcakova L."/>
            <person name="Wipf D."/>
            <person name="Zambonelli A."/>
            <person name="Paolocci F."/>
            <person name="Nowrousian M."/>
            <person name="Ottonello S."/>
            <person name="Baldrian P."/>
            <person name="Spatafora J.W."/>
            <person name="Henrissat B."/>
            <person name="Nagy L.G."/>
            <person name="Aury J.M."/>
            <person name="Wincker P."/>
            <person name="Grigoriev I.V."/>
            <person name="Bonfante P."/>
            <person name="Martin F.M."/>
        </authorList>
    </citation>
    <scope>NUCLEOTIDE SEQUENCE [LARGE SCALE GENOMIC DNA]</scope>
    <source>
        <strain evidence="1 2">RN42</strain>
    </source>
</reference>
<organism evidence="1 2">
    <name type="scientific">Ascobolus immersus RN42</name>
    <dbReference type="NCBI Taxonomy" id="1160509"/>
    <lineage>
        <taxon>Eukaryota</taxon>
        <taxon>Fungi</taxon>
        <taxon>Dikarya</taxon>
        <taxon>Ascomycota</taxon>
        <taxon>Pezizomycotina</taxon>
        <taxon>Pezizomycetes</taxon>
        <taxon>Pezizales</taxon>
        <taxon>Ascobolaceae</taxon>
        <taxon>Ascobolus</taxon>
    </lineage>
</organism>
<name>A0A3N4H9A9_ASCIM</name>
<dbReference type="Proteomes" id="UP000275078">
    <property type="component" value="Unassembled WGS sequence"/>
</dbReference>
<feature type="non-terminal residue" evidence="1">
    <location>
        <position position="1"/>
    </location>
</feature>
<protein>
    <submittedName>
        <fullName evidence="1">Uncharacterized protein</fullName>
    </submittedName>
</protein>
<gene>
    <name evidence="1" type="ORF">BJ508DRAFT_316387</name>
</gene>